<dbReference type="RefSeq" id="WP_002690919.1">
    <property type="nucleotide sequence ID" value="NZ_JH600070.1"/>
</dbReference>
<keyword evidence="2 3" id="KW-0732">Signal</keyword>
<feature type="signal peptide" evidence="3">
    <location>
        <begin position="1"/>
        <end position="20"/>
    </location>
</feature>
<name>I3CJ12_9GAMM</name>
<evidence type="ECO:0000256" key="3">
    <source>
        <dbReference type="SAM" id="SignalP"/>
    </source>
</evidence>
<evidence type="ECO:0000313" key="6">
    <source>
        <dbReference type="Proteomes" id="UP000005744"/>
    </source>
</evidence>
<dbReference type="Gene3D" id="1.20.1420.20">
    <property type="entry name" value="M75 peptidase, HXXE motif"/>
    <property type="match status" value="1"/>
</dbReference>
<dbReference type="InterPro" id="IPR018976">
    <property type="entry name" value="Imelysin-like"/>
</dbReference>
<evidence type="ECO:0000259" key="4">
    <source>
        <dbReference type="Pfam" id="PF09375"/>
    </source>
</evidence>
<reference evidence="5 6" key="1">
    <citation type="submission" date="2011-11" db="EMBL/GenBank/DDBJ databases">
        <title>Improved High-Quality Draft sequence of Beggiatoa alba B18lD.</title>
        <authorList>
            <consortium name="US DOE Joint Genome Institute"/>
            <person name="Lucas S."/>
            <person name="Han J."/>
            <person name="Lapidus A."/>
            <person name="Cheng J.-F."/>
            <person name="Goodwin L."/>
            <person name="Pitluck S."/>
            <person name="Peters L."/>
            <person name="Mikhailova N."/>
            <person name="Held B."/>
            <person name="Detter J.C."/>
            <person name="Han C."/>
            <person name="Tapia R."/>
            <person name="Land M."/>
            <person name="Hauser L."/>
            <person name="Kyrpides N."/>
            <person name="Ivanova N."/>
            <person name="Pagani I."/>
            <person name="Samuel K."/>
            <person name="Teske A."/>
            <person name="Mueller J."/>
            <person name="Woyke T."/>
        </authorList>
    </citation>
    <scope>NUCLEOTIDE SEQUENCE [LARGE SCALE GENOMIC DNA]</scope>
    <source>
        <strain evidence="5 6">B18LD</strain>
    </source>
</reference>
<evidence type="ECO:0000256" key="2">
    <source>
        <dbReference type="ARBA" id="ARBA00022729"/>
    </source>
</evidence>
<sequence length="345" mass="38309">MLKKTLSILSLCLSTNIAIAKDIPAPPEQLFTDITQQVVLPAYQAFIDQAQQLQQQANTFCTNASDAQQLTATQQAFHATLNAWMKTQAIRFGAVKQHNTDSKIQFFPDRKDTVKLKVTTLLASATPLTQTDIEKQGSTALGLSALEILLFEPAEQTLNAFTDKQRCTYLTLATSTLLQDGNTLFNQAKEAEKPNLTTLIASLIEITEIMKDSKLGAPLGKKTNGMVKPFFAENWRSHASLNNLQANLEGLQQLYTAGKGYGIDDYLQSLKHNELDTEIQQQIQSTIDVIQTIKLPLNDTLTVKSEERAKLERLFFELDILTRLIKTNLTEALQITTGFNSLDGD</sequence>
<evidence type="ECO:0000313" key="5">
    <source>
        <dbReference type="EMBL" id="EIJ43605.1"/>
    </source>
</evidence>
<gene>
    <name evidence="5" type="ORF">BegalDRAFT_2770</name>
</gene>
<accession>I3CJ12</accession>
<dbReference type="CDD" id="cd14659">
    <property type="entry name" value="Imelysin-like_IPPA"/>
    <property type="match status" value="1"/>
</dbReference>
<feature type="chain" id="PRO_5003668984" evidence="3">
    <location>
        <begin position="21"/>
        <end position="345"/>
    </location>
</feature>
<dbReference type="OrthoDB" id="5729110at2"/>
<dbReference type="InterPro" id="IPR034984">
    <property type="entry name" value="Imelysin-like_IPPA"/>
</dbReference>
<protein>
    <submittedName>
        <fullName evidence="5">Putative periplasmic lipoprotein</fullName>
    </submittedName>
</protein>
<keyword evidence="6" id="KW-1185">Reference proteome</keyword>
<comment type="subcellular location">
    <subcellularLocation>
        <location evidence="1">Cell envelope</location>
    </subcellularLocation>
</comment>
<dbReference type="GO" id="GO:0030313">
    <property type="term" value="C:cell envelope"/>
    <property type="evidence" value="ECO:0007669"/>
    <property type="project" value="UniProtKB-SubCell"/>
</dbReference>
<dbReference type="EMBL" id="JH600070">
    <property type="protein sequence ID" value="EIJ43605.1"/>
    <property type="molecule type" value="Genomic_DNA"/>
</dbReference>
<dbReference type="AlphaFoldDB" id="I3CJ12"/>
<dbReference type="STRING" id="395493.BegalDRAFT_2770"/>
<dbReference type="Proteomes" id="UP000005744">
    <property type="component" value="Unassembled WGS sequence"/>
</dbReference>
<organism evidence="5 6">
    <name type="scientific">Beggiatoa alba B18LD</name>
    <dbReference type="NCBI Taxonomy" id="395493"/>
    <lineage>
        <taxon>Bacteria</taxon>
        <taxon>Pseudomonadati</taxon>
        <taxon>Pseudomonadota</taxon>
        <taxon>Gammaproteobacteria</taxon>
        <taxon>Thiotrichales</taxon>
        <taxon>Thiotrichaceae</taxon>
        <taxon>Beggiatoa</taxon>
    </lineage>
</organism>
<evidence type="ECO:0000256" key="1">
    <source>
        <dbReference type="ARBA" id="ARBA00004196"/>
    </source>
</evidence>
<feature type="domain" description="Imelysin-like" evidence="4">
    <location>
        <begin position="40"/>
        <end position="319"/>
    </location>
</feature>
<proteinExistence type="predicted"/>
<dbReference type="Pfam" id="PF09375">
    <property type="entry name" value="Peptidase_M75"/>
    <property type="match status" value="1"/>
</dbReference>
<keyword evidence="5" id="KW-0449">Lipoprotein</keyword>
<dbReference type="InterPro" id="IPR038352">
    <property type="entry name" value="Imelysin_sf"/>
</dbReference>
<dbReference type="eggNOG" id="COG3489">
    <property type="taxonomic scope" value="Bacteria"/>
</dbReference>
<dbReference type="HOGENOM" id="CLU_061785_1_0_6"/>